<evidence type="ECO:0000313" key="3">
    <source>
        <dbReference type="Proteomes" id="UP001500506"/>
    </source>
</evidence>
<dbReference type="EMBL" id="BAAANH010000003">
    <property type="protein sequence ID" value="GAA1759768.1"/>
    <property type="molecule type" value="Genomic_DNA"/>
</dbReference>
<dbReference type="InterPro" id="IPR041017">
    <property type="entry name" value="Thioredoxin_10"/>
</dbReference>
<dbReference type="Pfam" id="PF17991">
    <property type="entry name" value="Thioredoxin_10"/>
    <property type="match status" value="1"/>
</dbReference>
<name>A0ABN2KMK3_9MICO</name>
<dbReference type="InterPro" id="IPR013766">
    <property type="entry name" value="Thioredoxin_domain"/>
</dbReference>
<dbReference type="PANTHER" id="PTHR42852">
    <property type="entry name" value="THIOL:DISULFIDE INTERCHANGE PROTEIN DSBE"/>
    <property type="match status" value="1"/>
</dbReference>
<dbReference type="Proteomes" id="UP001500506">
    <property type="component" value="Unassembled WGS sequence"/>
</dbReference>
<feature type="domain" description="Thioredoxin" evidence="1">
    <location>
        <begin position="43"/>
        <end position="188"/>
    </location>
</feature>
<dbReference type="SUPFAM" id="SSF52833">
    <property type="entry name" value="Thioredoxin-like"/>
    <property type="match status" value="1"/>
</dbReference>
<keyword evidence="3" id="KW-1185">Reference proteome</keyword>
<dbReference type="Pfam" id="PF08534">
    <property type="entry name" value="Redoxin"/>
    <property type="match status" value="1"/>
</dbReference>
<accession>A0ABN2KMK3</accession>
<dbReference type="RefSeq" id="WP_232499974.1">
    <property type="nucleotide sequence ID" value="NZ_BAAANH010000003.1"/>
</dbReference>
<organism evidence="2 3">
    <name type="scientific">Agromyces humatus</name>
    <dbReference type="NCBI Taxonomy" id="279573"/>
    <lineage>
        <taxon>Bacteria</taxon>
        <taxon>Bacillati</taxon>
        <taxon>Actinomycetota</taxon>
        <taxon>Actinomycetes</taxon>
        <taxon>Micrococcales</taxon>
        <taxon>Microbacteriaceae</taxon>
        <taxon>Agromyces</taxon>
    </lineage>
</organism>
<comment type="caution">
    <text evidence="2">The sequence shown here is derived from an EMBL/GenBank/DDBJ whole genome shotgun (WGS) entry which is preliminary data.</text>
</comment>
<dbReference type="Gene3D" id="3.40.30.10">
    <property type="entry name" value="Glutaredoxin"/>
    <property type="match status" value="1"/>
</dbReference>
<protein>
    <recommendedName>
        <fullName evidence="1">Thioredoxin domain-containing protein</fullName>
    </recommendedName>
</protein>
<dbReference type="PANTHER" id="PTHR42852:SF13">
    <property type="entry name" value="PROTEIN DIPZ"/>
    <property type="match status" value="1"/>
</dbReference>
<dbReference type="InterPro" id="IPR013740">
    <property type="entry name" value="Redoxin"/>
</dbReference>
<dbReference type="InterPro" id="IPR050553">
    <property type="entry name" value="Thioredoxin_ResA/DsbE_sf"/>
</dbReference>
<dbReference type="PROSITE" id="PS51352">
    <property type="entry name" value="THIOREDOXIN_2"/>
    <property type="match status" value="1"/>
</dbReference>
<proteinExistence type="predicted"/>
<gene>
    <name evidence="2" type="ORF">GCM10009747_18520</name>
</gene>
<reference evidence="2 3" key="1">
    <citation type="journal article" date="2019" name="Int. J. Syst. Evol. Microbiol.">
        <title>The Global Catalogue of Microorganisms (GCM) 10K type strain sequencing project: providing services to taxonomists for standard genome sequencing and annotation.</title>
        <authorList>
            <consortium name="The Broad Institute Genomics Platform"/>
            <consortium name="The Broad Institute Genome Sequencing Center for Infectious Disease"/>
            <person name="Wu L."/>
            <person name="Ma J."/>
        </authorList>
    </citation>
    <scope>NUCLEOTIDE SEQUENCE [LARGE SCALE GENOMIC DNA]</scope>
    <source>
        <strain evidence="2 3">JCM 14319</strain>
    </source>
</reference>
<evidence type="ECO:0000313" key="2">
    <source>
        <dbReference type="EMBL" id="GAA1759768.1"/>
    </source>
</evidence>
<sequence>MTTEDNTEDNTDDAVGADTTINRGRDRRFRWVAHRPAGDPPRLPFEGRLGSFSGATAWLNSDPLTPQALRGRVVLVDFWTFTCVNWLRTLPYVRAWATKYADLGLSVVGVHTPEFSFESDIRNVAAQIQKLGIDYPVAVDDNYDVWHEFANHYWPAIYLADTRGRIRYHHFGEGEYATTEMAIQQLLYDVGAGSVHSELVVAEPHGLEVAADWQTLRSPETYLGYRQSSGFASEHRASPDRPHMYAGTPSALNSWDLTGDWTFGPEAVRLNQPGGRISMRFHARDLNLVMAPGRSAQPIQFKVRLDGLEIATAHGTDVDDRGQGILAEQNTYQLIRQTGPITDRLFEIEFFEAGASAFCITFG</sequence>
<evidence type="ECO:0000259" key="1">
    <source>
        <dbReference type="PROSITE" id="PS51352"/>
    </source>
</evidence>
<dbReference type="Gene3D" id="2.60.120.260">
    <property type="entry name" value="Galactose-binding domain-like"/>
    <property type="match status" value="1"/>
</dbReference>
<dbReference type="InterPro" id="IPR036249">
    <property type="entry name" value="Thioredoxin-like_sf"/>
</dbReference>